<dbReference type="InterPro" id="IPR046335">
    <property type="entry name" value="LacI/GalR-like_sensor"/>
</dbReference>
<dbReference type="InterPro" id="IPR010982">
    <property type="entry name" value="Lambda_DNA-bd_dom_sf"/>
</dbReference>
<reference evidence="5" key="1">
    <citation type="submission" date="2020-05" db="EMBL/GenBank/DDBJ databases">
        <authorList>
            <person name="Chiriac C."/>
            <person name="Salcher M."/>
            <person name="Ghai R."/>
            <person name="Kavagutti S V."/>
        </authorList>
    </citation>
    <scope>NUCLEOTIDE SEQUENCE</scope>
</reference>
<dbReference type="InterPro" id="IPR000843">
    <property type="entry name" value="HTH_LacI"/>
</dbReference>
<dbReference type="EMBL" id="CAFBNE010000133">
    <property type="protein sequence ID" value="CAB4967030.1"/>
    <property type="molecule type" value="Genomic_DNA"/>
</dbReference>
<protein>
    <submittedName>
        <fullName evidence="5">Unannotated protein</fullName>
    </submittedName>
</protein>
<dbReference type="GO" id="GO:0003700">
    <property type="term" value="F:DNA-binding transcription factor activity"/>
    <property type="evidence" value="ECO:0007669"/>
    <property type="project" value="TreeGrafter"/>
</dbReference>
<dbReference type="PANTHER" id="PTHR30146">
    <property type="entry name" value="LACI-RELATED TRANSCRIPTIONAL REPRESSOR"/>
    <property type="match status" value="1"/>
</dbReference>
<dbReference type="PROSITE" id="PS00356">
    <property type="entry name" value="HTH_LACI_1"/>
    <property type="match status" value="1"/>
</dbReference>
<dbReference type="Gene3D" id="1.10.260.40">
    <property type="entry name" value="lambda repressor-like DNA-binding domains"/>
    <property type="match status" value="1"/>
</dbReference>
<evidence type="ECO:0000256" key="3">
    <source>
        <dbReference type="ARBA" id="ARBA00023163"/>
    </source>
</evidence>
<dbReference type="Gene3D" id="3.40.50.2300">
    <property type="match status" value="2"/>
</dbReference>
<keyword evidence="1" id="KW-0805">Transcription regulation</keyword>
<dbReference type="PROSITE" id="PS50932">
    <property type="entry name" value="HTH_LACI_2"/>
    <property type="match status" value="1"/>
</dbReference>
<keyword evidence="3" id="KW-0804">Transcription</keyword>
<dbReference type="Pfam" id="PF13377">
    <property type="entry name" value="Peripla_BP_3"/>
    <property type="match status" value="1"/>
</dbReference>
<dbReference type="SUPFAM" id="SSF53822">
    <property type="entry name" value="Periplasmic binding protein-like I"/>
    <property type="match status" value="1"/>
</dbReference>
<evidence type="ECO:0000313" key="5">
    <source>
        <dbReference type="EMBL" id="CAB4967030.1"/>
    </source>
</evidence>
<gene>
    <name evidence="5" type="ORF">UFOPK3772_02892</name>
</gene>
<evidence type="ECO:0000259" key="4">
    <source>
        <dbReference type="PROSITE" id="PS50932"/>
    </source>
</evidence>
<evidence type="ECO:0000256" key="1">
    <source>
        <dbReference type="ARBA" id="ARBA00023015"/>
    </source>
</evidence>
<proteinExistence type="predicted"/>
<dbReference type="CDD" id="cd01392">
    <property type="entry name" value="HTH_LacI"/>
    <property type="match status" value="1"/>
</dbReference>
<name>A0A6J7LEY2_9ZZZZ</name>
<evidence type="ECO:0000256" key="2">
    <source>
        <dbReference type="ARBA" id="ARBA00023125"/>
    </source>
</evidence>
<dbReference type="SUPFAM" id="SSF47413">
    <property type="entry name" value="lambda repressor-like DNA-binding domains"/>
    <property type="match status" value="1"/>
</dbReference>
<dbReference type="InterPro" id="IPR028082">
    <property type="entry name" value="Peripla_BP_I"/>
</dbReference>
<sequence length="347" mass="36953">MPQPADQPTGRWPTLIDVAREAGVSRATASRVLTGSPRVSQAARERVLESAERLNYRVNIAARSLRTDRTGLVGLLIPGFRNDLYGPIADELAARLRGHDLSLVLGSSDWSAAGDLRILESFTARGLEAMILAPSIDRSTALAAAITHLRTPVVLFDRELQGIHRDSVLIDGRSAIIESLGRLAALGHQRIAVTAYGPDLRPGRQARGAFMDGTAELALDDDPSLLLRMTGLHPGEGIDIADAIVASRATAAVIGGPTALLATCLRRLRERLGRDAFPDRLSLIAIGDQLLGDLCDPPLAMVTRPVDRIATALADLLVARILHPTGPVRTELIQLSLNPGASIGPLP</sequence>
<dbReference type="AlphaFoldDB" id="A0A6J7LEY2"/>
<dbReference type="PANTHER" id="PTHR30146:SF109">
    <property type="entry name" value="HTH-TYPE TRANSCRIPTIONAL REGULATOR GALS"/>
    <property type="match status" value="1"/>
</dbReference>
<accession>A0A6J7LEY2</accession>
<dbReference type="Pfam" id="PF00356">
    <property type="entry name" value="LacI"/>
    <property type="match status" value="1"/>
</dbReference>
<organism evidence="5">
    <name type="scientific">freshwater metagenome</name>
    <dbReference type="NCBI Taxonomy" id="449393"/>
    <lineage>
        <taxon>unclassified sequences</taxon>
        <taxon>metagenomes</taxon>
        <taxon>ecological metagenomes</taxon>
    </lineage>
</organism>
<dbReference type="SMART" id="SM00354">
    <property type="entry name" value="HTH_LACI"/>
    <property type="match status" value="1"/>
</dbReference>
<keyword evidence="2" id="KW-0238">DNA-binding</keyword>
<feature type="domain" description="HTH lacI-type" evidence="4">
    <location>
        <begin position="13"/>
        <end position="67"/>
    </location>
</feature>
<dbReference type="GO" id="GO:0000976">
    <property type="term" value="F:transcription cis-regulatory region binding"/>
    <property type="evidence" value="ECO:0007669"/>
    <property type="project" value="TreeGrafter"/>
</dbReference>